<sequence length="111" mass="11709">MRGMQLLCSKTLLEVVSALSTLGFSSESFALRRLGHRSPLDVSSSSQSSQSQSPELVPLPQPSSAQDASDGTSEEGPSLCSSGLSSCMGSLVPTFVERSVAVAHQSVYMWK</sequence>
<organism evidence="3 4">
    <name type="scientific">Sistotremastrum niveocremeum HHB9708</name>
    <dbReference type="NCBI Taxonomy" id="1314777"/>
    <lineage>
        <taxon>Eukaryota</taxon>
        <taxon>Fungi</taxon>
        <taxon>Dikarya</taxon>
        <taxon>Basidiomycota</taxon>
        <taxon>Agaricomycotina</taxon>
        <taxon>Agaricomycetes</taxon>
        <taxon>Sistotremastrales</taxon>
        <taxon>Sistotremastraceae</taxon>
        <taxon>Sertulicium</taxon>
        <taxon>Sertulicium niveocremeum</taxon>
    </lineage>
</organism>
<feature type="signal peptide" evidence="2">
    <location>
        <begin position="1"/>
        <end position="18"/>
    </location>
</feature>
<feature type="region of interest" description="Disordered" evidence="1">
    <location>
        <begin position="39"/>
        <end position="82"/>
    </location>
</feature>
<dbReference type="EMBL" id="KV419419">
    <property type="protein sequence ID" value="KZS90789.1"/>
    <property type="molecule type" value="Genomic_DNA"/>
</dbReference>
<dbReference type="AlphaFoldDB" id="A0A164RQU4"/>
<evidence type="ECO:0000313" key="3">
    <source>
        <dbReference type="EMBL" id="KZS90789.1"/>
    </source>
</evidence>
<reference evidence="3 4" key="1">
    <citation type="journal article" date="2016" name="Mol. Biol. Evol.">
        <title>Comparative Genomics of Early-Diverging Mushroom-Forming Fungi Provides Insights into the Origins of Lignocellulose Decay Capabilities.</title>
        <authorList>
            <person name="Nagy L.G."/>
            <person name="Riley R."/>
            <person name="Tritt A."/>
            <person name="Adam C."/>
            <person name="Daum C."/>
            <person name="Floudas D."/>
            <person name="Sun H."/>
            <person name="Yadav J.S."/>
            <person name="Pangilinan J."/>
            <person name="Larsson K.H."/>
            <person name="Matsuura K."/>
            <person name="Barry K."/>
            <person name="Labutti K."/>
            <person name="Kuo R."/>
            <person name="Ohm R.A."/>
            <person name="Bhattacharya S.S."/>
            <person name="Shirouzu T."/>
            <person name="Yoshinaga Y."/>
            <person name="Martin F.M."/>
            <person name="Grigoriev I.V."/>
            <person name="Hibbett D.S."/>
        </authorList>
    </citation>
    <scope>NUCLEOTIDE SEQUENCE [LARGE SCALE GENOMIC DNA]</scope>
    <source>
        <strain evidence="3 4">HHB9708</strain>
    </source>
</reference>
<proteinExistence type="predicted"/>
<name>A0A164RQU4_9AGAM</name>
<evidence type="ECO:0000256" key="2">
    <source>
        <dbReference type="SAM" id="SignalP"/>
    </source>
</evidence>
<accession>A0A164RQU4</accession>
<keyword evidence="2" id="KW-0732">Signal</keyword>
<evidence type="ECO:0000313" key="4">
    <source>
        <dbReference type="Proteomes" id="UP000076722"/>
    </source>
</evidence>
<feature type="compositionally biased region" description="Low complexity" evidence="1">
    <location>
        <begin position="40"/>
        <end position="64"/>
    </location>
</feature>
<feature type="chain" id="PRO_5007852934" evidence="2">
    <location>
        <begin position="19"/>
        <end position="111"/>
    </location>
</feature>
<keyword evidence="4" id="KW-1185">Reference proteome</keyword>
<dbReference type="Proteomes" id="UP000076722">
    <property type="component" value="Unassembled WGS sequence"/>
</dbReference>
<evidence type="ECO:0000256" key="1">
    <source>
        <dbReference type="SAM" id="MobiDB-lite"/>
    </source>
</evidence>
<gene>
    <name evidence="3" type="ORF">SISNIDRAFT_176304</name>
</gene>
<protein>
    <submittedName>
        <fullName evidence="3">Uncharacterized protein</fullName>
    </submittedName>
</protein>